<dbReference type="InterPro" id="IPR003661">
    <property type="entry name" value="HisK_dim/P_dom"/>
</dbReference>
<reference evidence="17 18" key="1">
    <citation type="submission" date="2016-10" db="EMBL/GenBank/DDBJ databases">
        <authorList>
            <person name="de Groot N.N."/>
        </authorList>
    </citation>
    <scope>NUCLEOTIDE SEQUENCE [LARGE SCALE GENOMIC DNA]</scope>
    <source>
        <strain evidence="17 18">CGMCC 1.5058</strain>
    </source>
</reference>
<keyword evidence="11 14" id="KW-0472">Membrane</keyword>
<dbReference type="InterPro" id="IPR036097">
    <property type="entry name" value="HisK_dim/P_sf"/>
</dbReference>
<feature type="domain" description="HAMP" evidence="16">
    <location>
        <begin position="78"/>
        <end position="127"/>
    </location>
</feature>
<comment type="subcellular location">
    <subcellularLocation>
        <location evidence="2">Membrane</location>
        <topology evidence="2">Multi-pass membrane protein</topology>
    </subcellularLocation>
</comment>
<comment type="catalytic activity">
    <reaction evidence="1">
        <text>ATP + protein L-histidine = ADP + protein N-phospho-L-histidine.</text>
        <dbReference type="EC" id="2.7.13.3"/>
    </reaction>
</comment>
<dbReference type="FunFam" id="3.30.565.10:FF:000006">
    <property type="entry name" value="Sensor histidine kinase WalK"/>
    <property type="match status" value="1"/>
</dbReference>
<evidence type="ECO:0000256" key="5">
    <source>
        <dbReference type="ARBA" id="ARBA00022679"/>
    </source>
</evidence>
<dbReference type="Pfam" id="PF02518">
    <property type="entry name" value="HATPase_c"/>
    <property type="match status" value="1"/>
</dbReference>
<dbReference type="Proteomes" id="UP000183255">
    <property type="component" value="Unassembled WGS sequence"/>
</dbReference>
<keyword evidence="10" id="KW-0843">Virulence</keyword>
<dbReference type="PANTHER" id="PTHR45528">
    <property type="entry name" value="SENSOR HISTIDINE KINASE CPXA"/>
    <property type="match status" value="1"/>
</dbReference>
<proteinExistence type="predicted"/>
<evidence type="ECO:0000256" key="10">
    <source>
        <dbReference type="ARBA" id="ARBA00023026"/>
    </source>
</evidence>
<keyword evidence="5" id="KW-0808">Transferase</keyword>
<dbReference type="SUPFAM" id="SSF47384">
    <property type="entry name" value="Homodimeric domain of signal transducing histidine kinase"/>
    <property type="match status" value="1"/>
</dbReference>
<dbReference type="Gene3D" id="3.30.565.10">
    <property type="entry name" value="Histidine kinase-like ATPase, C-terminal domain"/>
    <property type="match status" value="1"/>
</dbReference>
<evidence type="ECO:0000313" key="18">
    <source>
        <dbReference type="Proteomes" id="UP000183255"/>
    </source>
</evidence>
<evidence type="ECO:0000256" key="11">
    <source>
        <dbReference type="ARBA" id="ARBA00023136"/>
    </source>
</evidence>
<protein>
    <recommendedName>
        <fullName evidence="13">Heme sensor protein HssS</fullName>
        <ecNumber evidence="3">2.7.13.3</ecNumber>
    </recommendedName>
</protein>
<evidence type="ECO:0000256" key="8">
    <source>
        <dbReference type="ARBA" id="ARBA00022989"/>
    </source>
</evidence>
<dbReference type="EC" id="2.7.13.3" evidence="3"/>
<dbReference type="Pfam" id="PF00672">
    <property type="entry name" value="HAMP"/>
    <property type="match status" value="1"/>
</dbReference>
<evidence type="ECO:0000259" key="15">
    <source>
        <dbReference type="PROSITE" id="PS50109"/>
    </source>
</evidence>
<evidence type="ECO:0000256" key="9">
    <source>
        <dbReference type="ARBA" id="ARBA00023012"/>
    </source>
</evidence>
<dbReference type="PROSITE" id="PS50109">
    <property type="entry name" value="HIS_KIN"/>
    <property type="match status" value="1"/>
</dbReference>
<evidence type="ECO:0000256" key="7">
    <source>
        <dbReference type="ARBA" id="ARBA00022777"/>
    </source>
</evidence>
<evidence type="ECO:0000256" key="12">
    <source>
        <dbReference type="ARBA" id="ARBA00037219"/>
    </source>
</evidence>
<dbReference type="InterPro" id="IPR050398">
    <property type="entry name" value="HssS/ArlS-like"/>
</dbReference>
<dbReference type="FunFam" id="1.10.287.130:FF:000001">
    <property type="entry name" value="Two-component sensor histidine kinase"/>
    <property type="match status" value="1"/>
</dbReference>
<name>A0A1G8QWZ0_9CLOT</name>
<dbReference type="Pfam" id="PF00512">
    <property type="entry name" value="HisKA"/>
    <property type="match status" value="1"/>
</dbReference>
<dbReference type="SUPFAM" id="SSF158472">
    <property type="entry name" value="HAMP domain-like"/>
    <property type="match status" value="1"/>
</dbReference>
<dbReference type="SMART" id="SM00388">
    <property type="entry name" value="HisKA"/>
    <property type="match status" value="1"/>
</dbReference>
<keyword evidence="6 14" id="KW-0812">Transmembrane</keyword>
<evidence type="ECO:0000256" key="6">
    <source>
        <dbReference type="ARBA" id="ARBA00022692"/>
    </source>
</evidence>
<evidence type="ECO:0000313" key="17">
    <source>
        <dbReference type="EMBL" id="SDJ09244.1"/>
    </source>
</evidence>
<dbReference type="InterPro" id="IPR005467">
    <property type="entry name" value="His_kinase_dom"/>
</dbReference>
<accession>A0A1G8QWZ0</accession>
<dbReference type="RefSeq" id="WP_036909384.1">
    <property type="nucleotide sequence ID" value="NZ_FNDZ01000007.1"/>
</dbReference>
<evidence type="ECO:0000256" key="4">
    <source>
        <dbReference type="ARBA" id="ARBA00022553"/>
    </source>
</evidence>
<dbReference type="SMART" id="SM00387">
    <property type="entry name" value="HATPase_c"/>
    <property type="match status" value="1"/>
</dbReference>
<dbReference type="PANTHER" id="PTHR45528:SF11">
    <property type="entry name" value="HISTIDINE KINASE"/>
    <property type="match status" value="1"/>
</dbReference>
<dbReference type="EMBL" id="FNDZ01000007">
    <property type="protein sequence ID" value="SDJ09244.1"/>
    <property type="molecule type" value="Genomic_DNA"/>
</dbReference>
<dbReference type="GO" id="GO:0005886">
    <property type="term" value="C:plasma membrane"/>
    <property type="evidence" value="ECO:0007669"/>
    <property type="project" value="TreeGrafter"/>
</dbReference>
<dbReference type="AlphaFoldDB" id="A0A1G8QWZ0"/>
<keyword evidence="8 14" id="KW-1133">Transmembrane helix</keyword>
<keyword evidence="7" id="KW-0418">Kinase</keyword>
<keyword evidence="4" id="KW-0597">Phosphoprotein</keyword>
<evidence type="ECO:0000256" key="14">
    <source>
        <dbReference type="SAM" id="Phobius"/>
    </source>
</evidence>
<dbReference type="PRINTS" id="PR00344">
    <property type="entry name" value="BCTRLSENSOR"/>
</dbReference>
<dbReference type="SUPFAM" id="SSF55874">
    <property type="entry name" value="ATPase domain of HSP90 chaperone/DNA topoisomerase II/histidine kinase"/>
    <property type="match status" value="1"/>
</dbReference>
<evidence type="ECO:0000256" key="2">
    <source>
        <dbReference type="ARBA" id="ARBA00004141"/>
    </source>
</evidence>
<gene>
    <name evidence="17" type="ORF">SAMN05421804_10795</name>
</gene>
<organism evidence="17 18">
    <name type="scientific">Proteiniclasticum ruminis</name>
    <dbReference type="NCBI Taxonomy" id="398199"/>
    <lineage>
        <taxon>Bacteria</taxon>
        <taxon>Bacillati</taxon>
        <taxon>Bacillota</taxon>
        <taxon>Clostridia</taxon>
        <taxon>Eubacteriales</taxon>
        <taxon>Clostridiaceae</taxon>
        <taxon>Proteiniclasticum</taxon>
    </lineage>
</organism>
<dbReference type="GO" id="GO:0000155">
    <property type="term" value="F:phosphorelay sensor kinase activity"/>
    <property type="evidence" value="ECO:0007669"/>
    <property type="project" value="InterPro"/>
</dbReference>
<dbReference type="InterPro" id="IPR003660">
    <property type="entry name" value="HAMP_dom"/>
</dbReference>
<dbReference type="PROSITE" id="PS50885">
    <property type="entry name" value="HAMP"/>
    <property type="match status" value="1"/>
</dbReference>
<comment type="function">
    <text evidence="12">Member of the two-component regulatory system HssS/HssR involved in intracellular heme homeostasis and tempering of staphylococcal virulence. HssS functions as a heme sensor histidine kinase which is autophosphorylated at a histidine residue and transfers its phosphate group to an aspartate residue of HssR. HssR/HssS activates the expression of hrtAB, an efflux pump, in response to extracellular heme, hemin, hemoglobin or blood.</text>
</comment>
<evidence type="ECO:0000256" key="13">
    <source>
        <dbReference type="ARBA" id="ARBA00040841"/>
    </source>
</evidence>
<keyword evidence="9" id="KW-0902">Two-component regulatory system</keyword>
<dbReference type="CDD" id="cd00082">
    <property type="entry name" value="HisKA"/>
    <property type="match status" value="1"/>
</dbReference>
<dbReference type="SMART" id="SM00304">
    <property type="entry name" value="HAMP"/>
    <property type="match status" value="1"/>
</dbReference>
<dbReference type="InterPro" id="IPR003594">
    <property type="entry name" value="HATPase_dom"/>
</dbReference>
<dbReference type="InterPro" id="IPR036890">
    <property type="entry name" value="HATPase_C_sf"/>
</dbReference>
<dbReference type="Gene3D" id="6.10.340.10">
    <property type="match status" value="1"/>
</dbReference>
<feature type="domain" description="Histidine kinase" evidence="15">
    <location>
        <begin position="135"/>
        <end position="348"/>
    </location>
</feature>
<dbReference type="Gene3D" id="1.10.287.130">
    <property type="match status" value="1"/>
</dbReference>
<evidence type="ECO:0000259" key="16">
    <source>
        <dbReference type="PROSITE" id="PS50885"/>
    </source>
</evidence>
<sequence>MDRVKRKLKRVQLALLFALIVCIIMFGSSVVIFLFGFMLLKMGVNVIDYDHRLSLLIFAIISLVIGTVFAFLFSEKPLKPLLEIMKATDRIAEGDYSARIHLKGPYELKQLSDSFNHMAEELASVELLRTDFVNNFSHEFKTPIVSIRGFARILKRKDLTEEMRSEYLNTIIGESERLADLADQVLSLSKLENQSIITDKKVYNVSEQIRLIIAMMYSKWSERNINIEFERGELMLHANEELMKQVFINLLDNAVKFSPDASVIKVHIIEKVSSFIFVIRDQGPGMDEDTASRIFDKFYQGDTSHGASGNGLGMTIAHRIVTLHGGSIRVETAPGKGTTFYVELPGTSKDRMN</sequence>
<dbReference type="CDD" id="cd00075">
    <property type="entry name" value="HATPase"/>
    <property type="match status" value="1"/>
</dbReference>
<evidence type="ECO:0000256" key="3">
    <source>
        <dbReference type="ARBA" id="ARBA00012438"/>
    </source>
</evidence>
<dbReference type="InterPro" id="IPR004358">
    <property type="entry name" value="Sig_transdc_His_kin-like_C"/>
</dbReference>
<dbReference type="CDD" id="cd06225">
    <property type="entry name" value="HAMP"/>
    <property type="match status" value="1"/>
</dbReference>
<evidence type="ECO:0000256" key="1">
    <source>
        <dbReference type="ARBA" id="ARBA00000085"/>
    </source>
</evidence>
<feature type="transmembrane region" description="Helical" evidence="14">
    <location>
        <begin position="52"/>
        <end position="73"/>
    </location>
</feature>
<feature type="transmembrane region" description="Helical" evidence="14">
    <location>
        <begin position="12"/>
        <end position="40"/>
    </location>
</feature>